<dbReference type="SUPFAM" id="SSF50331">
    <property type="entry name" value="MOP-like"/>
    <property type="match status" value="1"/>
</dbReference>
<dbReference type="InterPro" id="IPR050093">
    <property type="entry name" value="ABC_SmlMolc_Importer"/>
</dbReference>
<dbReference type="PANTHER" id="PTHR42781">
    <property type="entry name" value="SPERMIDINE/PUTRESCINE IMPORT ATP-BINDING PROTEIN POTA"/>
    <property type="match status" value="1"/>
</dbReference>
<evidence type="ECO:0000313" key="9">
    <source>
        <dbReference type="EMBL" id="NDK90135.1"/>
    </source>
</evidence>
<dbReference type="RefSeq" id="WP_059039465.1">
    <property type="nucleotide sequence ID" value="NZ_JAADZU010000031.1"/>
</dbReference>
<dbReference type="PROSITE" id="PS50893">
    <property type="entry name" value="ABC_TRANSPORTER_2"/>
    <property type="match status" value="1"/>
</dbReference>
<keyword evidence="10" id="KW-1185">Reference proteome</keyword>
<dbReference type="Gene3D" id="3.40.50.300">
    <property type="entry name" value="P-loop containing nucleotide triphosphate hydrolases"/>
    <property type="match status" value="1"/>
</dbReference>
<evidence type="ECO:0000256" key="6">
    <source>
        <dbReference type="ARBA" id="ARBA00023136"/>
    </source>
</evidence>
<feature type="domain" description="ABC transporter" evidence="8">
    <location>
        <begin position="18"/>
        <end position="248"/>
    </location>
</feature>
<gene>
    <name evidence="7" type="primary">potA</name>
    <name evidence="9" type="ORF">GYA93_11150</name>
</gene>
<dbReference type="Pfam" id="PF00005">
    <property type="entry name" value="ABC_tran"/>
    <property type="match status" value="1"/>
</dbReference>
<dbReference type="NCBIfam" id="TIGR01187">
    <property type="entry name" value="potA"/>
    <property type="match status" value="1"/>
</dbReference>
<evidence type="ECO:0000256" key="2">
    <source>
        <dbReference type="ARBA" id="ARBA00022475"/>
    </source>
</evidence>
<sequence length="365" mass="39917">MTTTDFTVPTTATGHGFINLERVRKTYGSAVILDDVNLSMREGEFVTLLGASGSGKSTLLNIMAGFVKADSGSVTVDGVDLTRVPPHRRGLGMMFQHYALFPHMSIADNVAYGLRRHGFAKSEIPGLVTEALTMVEMADYADRRPSQLSGGQQQRVALARAIVYKPRVLLMDEPLGALDKILREQLQLEIRRLHREMGINFVFVTHDQQEALTMSDRIALLRNGEILQLGTPEDLYQRPNCRYTAEFIGVSNFLSGKTTRDGFVEDGTGRTLAVGATATDGSALMIRPEDLQVHTAAGDVPTGLNRVTATVTDCVYLGSDQTVMARTDTGVELVARTPVGRGDDRIRTGMSVELAWNKEDSRVLD</sequence>
<dbReference type="InterPro" id="IPR003439">
    <property type="entry name" value="ABC_transporter-like_ATP-bd"/>
</dbReference>
<accession>A0A7K3LPF4</accession>
<keyword evidence="1 7" id="KW-0813">Transport</keyword>
<evidence type="ECO:0000256" key="5">
    <source>
        <dbReference type="ARBA" id="ARBA00022967"/>
    </source>
</evidence>
<evidence type="ECO:0000256" key="7">
    <source>
        <dbReference type="RuleBase" id="RU364083"/>
    </source>
</evidence>
<comment type="subunit">
    <text evidence="7">The complex is composed of two ATP-binding proteins (PotA), two transmembrane proteins (PotB and PotC) and a solute-binding protein (PotD).</text>
</comment>
<evidence type="ECO:0000313" key="10">
    <source>
        <dbReference type="Proteomes" id="UP000466307"/>
    </source>
</evidence>
<reference evidence="9 10" key="1">
    <citation type="submission" date="2020-01" db="EMBL/GenBank/DDBJ databases">
        <title>Investigation of new actinobacteria for the biodesulphurisation of diesel fuel.</title>
        <authorList>
            <person name="Athi Narayanan S.M."/>
        </authorList>
    </citation>
    <scope>NUCLEOTIDE SEQUENCE [LARGE SCALE GENOMIC DNA]</scope>
    <source>
        <strain evidence="9 10">213E</strain>
    </source>
</reference>
<organism evidence="9 10">
    <name type="scientific">Gordonia desulfuricans</name>
    <dbReference type="NCBI Taxonomy" id="89051"/>
    <lineage>
        <taxon>Bacteria</taxon>
        <taxon>Bacillati</taxon>
        <taxon>Actinomycetota</taxon>
        <taxon>Actinomycetes</taxon>
        <taxon>Mycobacteriales</taxon>
        <taxon>Gordoniaceae</taxon>
        <taxon>Gordonia</taxon>
    </lineage>
</organism>
<dbReference type="PROSITE" id="PS00211">
    <property type="entry name" value="ABC_TRANSPORTER_1"/>
    <property type="match status" value="1"/>
</dbReference>
<evidence type="ECO:0000259" key="8">
    <source>
        <dbReference type="PROSITE" id="PS50893"/>
    </source>
</evidence>
<comment type="catalytic activity">
    <reaction evidence="7">
        <text>ATP + H2O + polyamine-[polyamine-binding protein]Side 1 = ADP + phosphate + polyamineSide 2 + [polyamine-binding protein]Side 1.</text>
        <dbReference type="EC" id="7.6.2.11"/>
    </reaction>
</comment>
<comment type="caution">
    <text evidence="9">The sequence shown here is derived from an EMBL/GenBank/DDBJ whole genome shotgun (WGS) entry which is preliminary data.</text>
</comment>
<dbReference type="EC" id="7.6.2.11" evidence="7"/>
<dbReference type="GO" id="GO:0016887">
    <property type="term" value="F:ATP hydrolysis activity"/>
    <property type="evidence" value="ECO:0007669"/>
    <property type="project" value="InterPro"/>
</dbReference>
<dbReference type="PANTHER" id="PTHR42781:SF4">
    <property type="entry name" value="SPERMIDINE_PUTRESCINE IMPORT ATP-BINDING PROTEIN POTA"/>
    <property type="match status" value="1"/>
</dbReference>
<dbReference type="InterPro" id="IPR027417">
    <property type="entry name" value="P-loop_NTPase"/>
</dbReference>
<evidence type="ECO:0000256" key="4">
    <source>
        <dbReference type="ARBA" id="ARBA00022840"/>
    </source>
</evidence>
<dbReference type="FunFam" id="3.40.50.300:FF:000133">
    <property type="entry name" value="Spermidine/putrescine import ATP-binding protein PotA"/>
    <property type="match status" value="1"/>
</dbReference>
<dbReference type="InterPro" id="IPR008995">
    <property type="entry name" value="Mo/tungstate-bd_C_term_dom"/>
</dbReference>
<evidence type="ECO:0000256" key="3">
    <source>
        <dbReference type="ARBA" id="ARBA00022741"/>
    </source>
</evidence>
<keyword evidence="4 7" id="KW-0067">ATP-binding</keyword>
<protein>
    <recommendedName>
        <fullName evidence="7">Spermidine/putrescine import ATP-binding protein PotA</fullName>
        <ecNumber evidence="7">7.6.2.11</ecNumber>
    </recommendedName>
</protein>
<dbReference type="Proteomes" id="UP000466307">
    <property type="component" value="Unassembled WGS sequence"/>
</dbReference>
<dbReference type="EMBL" id="JAADZU010000031">
    <property type="protein sequence ID" value="NDK90135.1"/>
    <property type="molecule type" value="Genomic_DNA"/>
</dbReference>
<keyword evidence="5 7" id="KW-1278">Translocase</keyword>
<keyword evidence="3 7" id="KW-0547">Nucleotide-binding</keyword>
<evidence type="ECO:0000256" key="1">
    <source>
        <dbReference type="ARBA" id="ARBA00022448"/>
    </source>
</evidence>
<dbReference type="Pfam" id="PF08402">
    <property type="entry name" value="TOBE_2"/>
    <property type="match status" value="1"/>
</dbReference>
<dbReference type="InterPro" id="IPR017871">
    <property type="entry name" value="ABC_transporter-like_CS"/>
</dbReference>
<dbReference type="SMART" id="SM00382">
    <property type="entry name" value="AAA"/>
    <property type="match status" value="1"/>
</dbReference>
<comment type="similarity">
    <text evidence="7">Belongs to the ABC transporter superfamily. Spermidine/putrescine importer (TC 3.A.1.11.1) family.</text>
</comment>
<dbReference type="GO" id="GO:0015417">
    <property type="term" value="F:ABC-type polyamine transporter activity"/>
    <property type="evidence" value="ECO:0007669"/>
    <property type="project" value="UniProtKB-EC"/>
</dbReference>
<dbReference type="GO" id="GO:0005524">
    <property type="term" value="F:ATP binding"/>
    <property type="evidence" value="ECO:0007669"/>
    <property type="project" value="UniProtKB-KW"/>
</dbReference>
<name>A0A7K3LPF4_9ACTN</name>
<dbReference type="InterPro" id="IPR013611">
    <property type="entry name" value="Transp-assoc_OB_typ2"/>
</dbReference>
<comment type="function">
    <text evidence="7">Part of the ABC transporter complex PotABCD involved in spermidine/putrescine import. Responsible for energy coupling to the transport system.</text>
</comment>
<dbReference type="InterPro" id="IPR005893">
    <property type="entry name" value="PotA-like"/>
</dbReference>
<dbReference type="AlphaFoldDB" id="A0A7K3LPF4"/>
<dbReference type="SUPFAM" id="SSF52540">
    <property type="entry name" value="P-loop containing nucleoside triphosphate hydrolases"/>
    <property type="match status" value="1"/>
</dbReference>
<dbReference type="GO" id="GO:0043190">
    <property type="term" value="C:ATP-binding cassette (ABC) transporter complex"/>
    <property type="evidence" value="ECO:0007669"/>
    <property type="project" value="InterPro"/>
</dbReference>
<dbReference type="InterPro" id="IPR003593">
    <property type="entry name" value="AAA+_ATPase"/>
</dbReference>
<keyword evidence="2 7" id="KW-1003">Cell membrane</keyword>
<proteinExistence type="inferred from homology"/>
<keyword evidence="6 7" id="KW-0472">Membrane</keyword>